<reference evidence="2" key="1">
    <citation type="submission" date="2021-01" db="EMBL/GenBank/DDBJ databases">
        <authorList>
            <person name="Lovell J.T."/>
            <person name="Bentley N."/>
            <person name="Bhattarai G."/>
            <person name="Jenkins J.W."/>
            <person name="Sreedasyam A."/>
            <person name="Alarcon Y."/>
            <person name="Bock C."/>
            <person name="Boston L."/>
            <person name="Carlson J."/>
            <person name="Cervantes K."/>
            <person name="Clermont K."/>
            <person name="Krom N."/>
            <person name="Kubenka K."/>
            <person name="Mamidi S."/>
            <person name="Mattison C."/>
            <person name="Monteros M."/>
            <person name="Pisani C."/>
            <person name="Plott C."/>
            <person name="Rajasekar S."/>
            <person name="Rhein H.S."/>
            <person name="Rohla C."/>
            <person name="Song M."/>
            <person name="Hilaire R.S."/>
            <person name="Shu S."/>
            <person name="Wells L."/>
            <person name="Wang X."/>
            <person name="Webber J."/>
            <person name="Heerema R.J."/>
            <person name="Klein P."/>
            <person name="Conner P."/>
            <person name="Grauke L."/>
            <person name="Grimwood J."/>
            <person name="Schmutz J."/>
            <person name="Randall J.J."/>
        </authorList>
    </citation>
    <scope>NUCLEOTIDE SEQUENCE</scope>
    <source>
        <tissue evidence="2">Leaf</tissue>
    </source>
</reference>
<evidence type="ECO:0000313" key="3">
    <source>
        <dbReference type="Proteomes" id="UP000811246"/>
    </source>
</evidence>
<keyword evidence="1" id="KW-0812">Transmembrane</keyword>
<accession>A0A922D410</accession>
<organism evidence="2 3">
    <name type="scientific">Carya illinoinensis</name>
    <name type="common">Pecan</name>
    <dbReference type="NCBI Taxonomy" id="32201"/>
    <lineage>
        <taxon>Eukaryota</taxon>
        <taxon>Viridiplantae</taxon>
        <taxon>Streptophyta</taxon>
        <taxon>Embryophyta</taxon>
        <taxon>Tracheophyta</taxon>
        <taxon>Spermatophyta</taxon>
        <taxon>Magnoliopsida</taxon>
        <taxon>eudicotyledons</taxon>
        <taxon>Gunneridae</taxon>
        <taxon>Pentapetalae</taxon>
        <taxon>rosids</taxon>
        <taxon>fabids</taxon>
        <taxon>Fagales</taxon>
        <taxon>Juglandaceae</taxon>
        <taxon>Carya</taxon>
    </lineage>
</organism>
<keyword evidence="1" id="KW-0472">Membrane</keyword>
<dbReference type="Proteomes" id="UP000811246">
    <property type="component" value="Chromosome 16"/>
</dbReference>
<gene>
    <name evidence="2" type="ORF">I3842_16G014700</name>
</gene>
<evidence type="ECO:0000313" key="2">
    <source>
        <dbReference type="EMBL" id="KAG6671654.1"/>
    </source>
</evidence>
<comment type="caution">
    <text evidence="2">The sequence shown here is derived from an EMBL/GenBank/DDBJ whole genome shotgun (WGS) entry which is preliminary data.</text>
</comment>
<protein>
    <submittedName>
        <fullName evidence="2">Uncharacterized protein</fullName>
    </submittedName>
</protein>
<sequence>MFLLDYVLVNCQLKRLFEIQRNYVGFGSESCSCIHKKFFTDCYSFCCSSCKMNSFLIVWRDFILKNRHTPKYTGRIQVEYLIRFLHNLISVGLIILFWYFPNFKC</sequence>
<name>A0A922D410_CARIL</name>
<feature type="transmembrane region" description="Helical" evidence="1">
    <location>
        <begin position="80"/>
        <end position="100"/>
    </location>
</feature>
<evidence type="ECO:0000256" key="1">
    <source>
        <dbReference type="SAM" id="Phobius"/>
    </source>
</evidence>
<keyword evidence="1" id="KW-1133">Transmembrane helix</keyword>
<proteinExistence type="predicted"/>
<dbReference type="AlphaFoldDB" id="A0A922D410"/>
<dbReference type="EMBL" id="CM031840">
    <property type="protein sequence ID" value="KAG6671654.1"/>
    <property type="molecule type" value="Genomic_DNA"/>
</dbReference>